<evidence type="ECO:0000313" key="5">
    <source>
        <dbReference type="Proteomes" id="UP000537260"/>
    </source>
</evidence>
<reference evidence="4 5" key="1">
    <citation type="submission" date="2020-07" db="EMBL/GenBank/DDBJ databases">
        <title>Sequencing the genomes of 1000 actinobacteria strains.</title>
        <authorList>
            <person name="Klenk H.-P."/>
        </authorList>
    </citation>
    <scope>NUCLEOTIDE SEQUENCE [LARGE SCALE GENOMIC DNA]</scope>
    <source>
        <strain evidence="4 5">LI1</strain>
    </source>
</reference>
<name>A0A7Z0J5P3_9MICO</name>
<feature type="domain" description="Resolvase/invertase-type recombinase catalytic" evidence="2">
    <location>
        <begin position="2"/>
        <end position="151"/>
    </location>
</feature>
<dbReference type="GO" id="GO:0003677">
    <property type="term" value="F:DNA binding"/>
    <property type="evidence" value="ECO:0007669"/>
    <property type="project" value="InterPro"/>
</dbReference>
<evidence type="ECO:0000259" key="3">
    <source>
        <dbReference type="PROSITE" id="PS51737"/>
    </source>
</evidence>
<feature type="domain" description="Recombinase" evidence="3">
    <location>
        <begin position="158"/>
        <end position="269"/>
    </location>
</feature>
<evidence type="ECO:0000259" key="2">
    <source>
        <dbReference type="PROSITE" id="PS51736"/>
    </source>
</evidence>
<dbReference type="CDD" id="cd00338">
    <property type="entry name" value="Ser_Recombinase"/>
    <property type="match status" value="1"/>
</dbReference>
<dbReference type="AlphaFoldDB" id="A0A7Z0J5P3"/>
<dbReference type="Gene3D" id="3.40.50.1390">
    <property type="entry name" value="Resolvase, N-terminal catalytic domain"/>
    <property type="match status" value="1"/>
</dbReference>
<sequence length="475" mass="51975">MDAGVYTRISSDSEGEGKGVARQEEDCRALAGQLGWVVVDVYRDNDVSATRSKIRPEYERMMADARSGRIGGVVVWAIDRLTRTPRELENVIDIANSTGLKLANATGRSEIDLSTSIGRTSARMMGIFARLETENQSARLKRKYEQKAQAGEPHGFAPYGFERRVPEGGTIGLDFAIPEQAEIIREAAKRTLSRESLRSIAMDFDARGIPTPRGGKWNSTVLRQILVRPANAGLRQHRGEVVGESKSEKIISVELYHQLVAFLSDPSRKSNFEGATPKYLLSGIARCGACWETKGGRMRRLDGRSQKQANGTFKRQPPAYNCSACFKIRRNQAKVEEVVVAVIVARLSKPDAMILIGAASPQEALDAQSALDALDAQLALGVDMFSDGEMNREQFKRLNESLEGKKIAAARRLAIARPSSPLTNLAGAPDVQAAWDVLPLGAQRDVVDSLITVTILPVGSGARFNPESVQIDWKN</sequence>
<dbReference type="InterPro" id="IPR036162">
    <property type="entry name" value="Resolvase-like_N_sf"/>
</dbReference>
<dbReference type="EMBL" id="JACCFM010000001">
    <property type="protein sequence ID" value="NYJ19625.1"/>
    <property type="molecule type" value="Genomic_DNA"/>
</dbReference>
<dbReference type="RefSeq" id="WP_179578357.1">
    <property type="nucleotide sequence ID" value="NZ_JACCFM010000001.1"/>
</dbReference>
<dbReference type="PANTHER" id="PTHR30461">
    <property type="entry name" value="DNA-INVERTASE FROM LAMBDOID PROPHAGE"/>
    <property type="match status" value="1"/>
</dbReference>
<dbReference type="PROSITE" id="PS51736">
    <property type="entry name" value="RECOMBINASES_3"/>
    <property type="match status" value="1"/>
</dbReference>
<accession>A0A7Z0J5P3</accession>
<evidence type="ECO:0000256" key="1">
    <source>
        <dbReference type="SAM" id="MobiDB-lite"/>
    </source>
</evidence>
<gene>
    <name evidence="4" type="ORF">HNR05_001416</name>
</gene>
<dbReference type="InterPro" id="IPR006119">
    <property type="entry name" value="Resolv_N"/>
</dbReference>
<dbReference type="PANTHER" id="PTHR30461:SF23">
    <property type="entry name" value="DNA RECOMBINASE-RELATED"/>
    <property type="match status" value="1"/>
</dbReference>
<dbReference type="InterPro" id="IPR011109">
    <property type="entry name" value="DNA_bind_recombinase_dom"/>
</dbReference>
<feature type="region of interest" description="Disordered" evidence="1">
    <location>
        <begin position="1"/>
        <end position="20"/>
    </location>
</feature>
<dbReference type="Proteomes" id="UP000537260">
    <property type="component" value="Unassembled WGS sequence"/>
</dbReference>
<organism evidence="4 5">
    <name type="scientific">Glaciibacter psychrotolerans</name>
    <dbReference type="NCBI Taxonomy" id="670054"/>
    <lineage>
        <taxon>Bacteria</taxon>
        <taxon>Bacillati</taxon>
        <taxon>Actinomycetota</taxon>
        <taxon>Actinomycetes</taxon>
        <taxon>Micrococcales</taxon>
        <taxon>Microbacteriaceae</taxon>
        <taxon>Glaciibacter</taxon>
    </lineage>
</organism>
<comment type="caution">
    <text evidence="4">The sequence shown here is derived from an EMBL/GenBank/DDBJ whole genome shotgun (WGS) entry which is preliminary data.</text>
</comment>
<dbReference type="PROSITE" id="PS51737">
    <property type="entry name" value="RECOMBINASE_DNA_BIND"/>
    <property type="match status" value="1"/>
</dbReference>
<dbReference type="InterPro" id="IPR038109">
    <property type="entry name" value="DNA_bind_recomb_sf"/>
</dbReference>
<dbReference type="SUPFAM" id="SSF53041">
    <property type="entry name" value="Resolvase-like"/>
    <property type="match status" value="1"/>
</dbReference>
<dbReference type="Pfam" id="PF07508">
    <property type="entry name" value="Recombinase"/>
    <property type="match status" value="1"/>
</dbReference>
<dbReference type="InterPro" id="IPR050639">
    <property type="entry name" value="SSR_resolvase"/>
</dbReference>
<evidence type="ECO:0000313" key="4">
    <source>
        <dbReference type="EMBL" id="NYJ19625.1"/>
    </source>
</evidence>
<dbReference type="Pfam" id="PF00239">
    <property type="entry name" value="Resolvase"/>
    <property type="match status" value="1"/>
</dbReference>
<proteinExistence type="predicted"/>
<keyword evidence="5" id="KW-1185">Reference proteome</keyword>
<dbReference type="SMART" id="SM00857">
    <property type="entry name" value="Resolvase"/>
    <property type="match status" value="1"/>
</dbReference>
<dbReference type="GO" id="GO:0000150">
    <property type="term" value="F:DNA strand exchange activity"/>
    <property type="evidence" value="ECO:0007669"/>
    <property type="project" value="InterPro"/>
</dbReference>
<dbReference type="Gene3D" id="3.90.1750.20">
    <property type="entry name" value="Putative Large Serine Recombinase, Chain B, Domain 2"/>
    <property type="match status" value="1"/>
</dbReference>
<protein>
    <submittedName>
        <fullName evidence="4">DNA invertase Pin-like site-specific DNA recombinase</fullName>
    </submittedName>
</protein>